<feature type="domain" description="Protein kinase" evidence="2">
    <location>
        <begin position="9"/>
        <end position="277"/>
    </location>
</feature>
<reference evidence="3 4" key="1">
    <citation type="submission" date="2024-04" db="EMBL/GenBank/DDBJ databases">
        <title>Tritrichomonas musculus Genome.</title>
        <authorList>
            <person name="Alves-Ferreira E."/>
            <person name="Grigg M."/>
            <person name="Lorenzi H."/>
            <person name="Galac M."/>
        </authorList>
    </citation>
    <scope>NUCLEOTIDE SEQUENCE [LARGE SCALE GENOMIC DNA]</scope>
    <source>
        <strain evidence="3 4">EAF2021</strain>
    </source>
</reference>
<feature type="region of interest" description="Disordered" evidence="1">
    <location>
        <begin position="805"/>
        <end position="872"/>
    </location>
</feature>
<protein>
    <recommendedName>
        <fullName evidence="2">Protein kinase domain-containing protein</fullName>
    </recommendedName>
</protein>
<sequence>MGTQISANYDNVQVITTADLWTIHSATSHVSKEKVCLWVIDVQKLKERYKKKAVRFRYLDVIISSLQQMRKYRHPRILKILEIAEKKPEIGFSSEPFDKSISSQISDLHPMDVAYISYQVAEVLAFLGNEARIVHLGISPPAILLDDQLSIKLTHFEWCSPIDSQGKVTPSQTYDQFYDEFSDNYAKAPEMLKKGSNITYEADIFLFGMFVYEAFTGHKFYDSDDPDTILTTIATKHAQIKGESKIPADFLPLLDACLNPDPTERPSITAVLQHPAYQSMQLKSLRYIDIMLTKNPSDKFAFYKGLSKKIDEFSPSIQRIKLLPTFVNECIADVRFAPILLGAIFQISVNFTTDEFMELIWRKLSVLSTVVSPPEVSIGLLRNLWILLEKVDKRLHKDYVYPIIFSALNAQEPRIHNEVLKHIDKVIAEMNEETLRSLILPRLFDLAMNSSNLSVSSASILCISKSIKRMDNESFCAEFIPKFLQIWRKYSNPTIAEPILDVFFNLNVSLDVAMLRILPLACEITANNSIDGEIRAKYCNYIIRVAQDFRDKGENQRNFNDQENAEGNKESDSNQTLSDNDNPFAIKKPSYKPSSTISTTVNASKPSSSLNESPNPFATDDDNSSPFGTRNNRSHSSDTYPSKNNESASTTKSSAFSDFDSPNPFASSISDKSKNDDDDDDDDNFGKRKNVFSFGNNNNAVNLSKDAFNDNSNNNNSTNTSRNVFSSSDNSSKDVFGSTNTGNSSKNVFGSNNNSGLSRKRADDFDSGSVFSKRDSNMSSSQQPVSSQPFNEDIFKSKAFQETADDIFGPPKSNSDTSSFAPSKQSNPSTSVFNNNSSANPSTSVFNSNSSANPSTSVFSSSPSKQSNSSDFSSNIGLSPISANDIFGSSTAQSSSIDNYIANTFGNNSNSSSNQPSPLSIQAPKHQLNSGGFGDFGNYSSSPATTSNSGHQTGSTGSIINTFNTGLDSSNSNLNANNNLRVGGFGSNFSTPASITGFPPVGKSNNTNNSNKQGFNPFQNENNHSASFHHGSFNPFQSENGGGGAASTDGMPSTMFNSSGRMQRNANNASPFQFGQGGMSPQSGSGIPRKNPSTSASYDILDIFN</sequence>
<evidence type="ECO:0000256" key="1">
    <source>
        <dbReference type="SAM" id="MobiDB-lite"/>
    </source>
</evidence>
<dbReference type="Gene3D" id="1.25.10.10">
    <property type="entry name" value="Leucine-rich Repeat Variant"/>
    <property type="match status" value="1"/>
</dbReference>
<proteinExistence type="predicted"/>
<dbReference type="EMBL" id="JAPFFF010000002">
    <property type="protein sequence ID" value="KAK8895789.1"/>
    <property type="molecule type" value="Genomic_DNA"/>
</dbReference>
<feature type="region of interest" description="Disordered" evidence="1">
    <location>
        <begin position="1002"/>
        <end position="1105"/>
    </location>
</feature>
<feature type="compositionally biased region" description="Polar residues" evidence="1">
    <location>
        <begin position="739"/>
        <end position="757"/>
    </location>
</feature>
<feature type="compositionally biased region" description="Low complexity" evidence="1">
    <location>
        <begin position="1071"/>
        <end position="1086"/>
    </location>
</feature>
<dbReference type="PANTHER" id="PTHR12984:SF6">
    <property type="entry name" value="SCY1-LIKE PROTEIN 2"/>
    <property type="match status" value="1"/>
</dbReference>
<name>A0ABR2KXE2_9EUKA</name>
<keyword evidence="4" id="KW-1185">Reference proteome</keyword>
<feature type="compositionally biased region" description="Polar residues" evidence="1">
    <location>
        <begin position="1050"/>
        <end position="1070"/>
    </location>
</feature>
<dbReference type="InterPro" id="IPR000719">
    <property type="entry name" value="Prot_kinase_dom"/>
</dbReference>
<dbReference type="Proteomes" id="UP001470230">
    <property type="component" value="Unassembled WGS sequence"/>
</dbReference>
<feature type="compositionally biased region" description="Low complexity" evidence="1">
    <location>
        <begin position="709"/>
        <end position="738"/>
    </location>
</feature>
<feature type="compositionally biased region" description="Polar residues" evidence="1">
    <location>
        <begin position="693"/>
        <end position="702"/>
    </location>
</feature>
<dbReference type="PANTHER" id="PTHR12984">
    <property type="entry name" value="SCY1-RELATED S/T PROTEIN KINASE-LIKE"/>
    <property type="match status" value="1"/>
</dbReference>
<dbReference type="InterPro" id="IPR011989">
    <property type="entry name" value="ARM-like"/>
</dbReference>
<dbReference type="InterPro" id="IPR051177">
    <property type="entry name" value="CIK-Related_Protein"/>
</dbReference>
<dbReference type="SUPFAM" id="SSF56112">
    <property type="entry name" value="Protein kinase-like (PK-like)"/>
    <property type="match status" value="1"/>
</dbReference>
<dbReference type="PROSITE" id="PS50011">
    <property type="entry name" value="PROTEIN_KINASE_DOM"/>
    <property type="match status" value="1"/>
</dbReference>
<feature type="compositionally biased region" description="Low complexity" evidence="1">
    <location>
        <begin position="779"/>
        <end position="789"/>
    </location>
</feature>
<evidence type="ECO:0000313" key="4">
    <source>
        <dbReference type="Proteomes" id="UP001470230"/>
    </source>
</evidence>
<dbReference type="Gene3D" id="3.30.200.20">
    <property type="entry name" value="Phosphorylase Kinase, domain 1"/>
    <property type="match status" value="1"/>
</dbReference>
<dbReference type="InterPro" id="IPR016024">
    <property type="entry name" value="ARM-type_fold"/>
</dbReference>
<dbReference type="Pfam" id="PF00069">
    <property type="entry name" value="Pkinase"/>
    <property type="match status" value="1"/>
</dbReference>
<gene>
    <name evidence="3" type="ORF">M9Y10_013674</name>
</gene>
<dbReference type="Gene3D" id="1.10.510.10">
    <property type="entry name" value="Transferase(Phosphotransferase) domain 1"/>
    <property type="match status" value="1"/>
</dbReference>
<feature type="compositionally biased region" description="Polar residues" evidence="1">
    <location>
        <begin position="592"/>
        <end position="616"/>
    </location>
</feature>
<evidence type="ECO:0000313" key="3">
    <source>
        <dbReference type="EMBL" id="KAK8895789.1"/>
    </source>
</evidence>
<dbReference type="InterPro" id="IPR011009">
    <property type="entry name" value="Kinase-like_dom_sf"/>
</dbReference>
<feature type="region of interest" description="Disordered" evidence="1">
    <location>
        <begin position="555"/>
        <end position="790"/>
    </location>
</feature>
<evidence type="ECO:0000259" key="2">
    <source>
        <dbReference type="PROSITE" id="PS50011"/>
    </source>
</evidence>
<feature type="compositionally biased region" description="Polar residues" evidence="1">
    <location>
        <begin position="637"/>
        <end position="656"/>
    </location>
</feature>
<feature type="compositionally biased region" description="Low complexity" evidence="1">
    <location>
        <begin position="847"/>
        <end position="872"/>
    </location>
</feature>
<feature type="compositionally biased region" description="Polar residues" evidence="1">
    <location>
        <begin position="1003"/>
        <end position="1026"/>
    </location>
</feature>
<accession>A0ABR2KXE2</accession>
<comment type="caution">
    <text evidence="3">The sequence shown here is derived from an EMBL/GenBank/DDBJ whole genome shotgun (WGS) entry which is preliminary data.</text>
</comment>
<organism evidence="3 4">
    <name type="scientific">Tritrichomonas musculus</name>
    <dbReference type="NCBI Taxonomy" id="1915356"/>
    <lineage>
        <taxon>Eukaryota</taxon>
        <taxon>Metamonada</taxon>
        <taxon>Parabasalia</taxon>
        <taxon>Tritrichomonadida</taxon>
        <taxon>Tritrichomonadidae</taxon>
        <taxon>Tritrichomonas</taxon>
    </lineage>
</organism>
<dbReference type="SUPFAM" id="SSF48371">
    <property type="entry name" value="ARM repeat"/>
    <property type="match status" value="1"/>
</dbReference>
<feature type="compositionally biased region" description="Polar residues" evidence="1">
    <location>
        <begin position="938"/>
        <end position="957"/>
    </location>
</feature>
<feature type="region of interest" description="Disordered" evidence="1">
    <location>
        <begin position="908"/>
        <end position="957"/>
    </location>
</feature>
<feature type="compositionally biased region" description="Polar residues" evidence="1">
    <location>
        <begin position="812"/>
        <end position="846"/>
    </location>
</feature>